<proteinExistence type="predicted"/>
<comment type="caution">
    <text evidence="4">The sequence shown here is derived from an EMBL/GenBank/DDBJ whole genome shotgun (WGS) entry which is preliminary data.</text>
</comment>
<dbReference type="Pfam" id="PF13581">
    <property type="entry name" value="HATPase_c_2"/>
    <property type="match status" value="1"/>
</dbReference>
<keyword evidence="1" id="KW-0418">Kinase</keyword>
<accession>A0A3N1GWV4</accession>
<feature type="region of interest" description="Disordered" evidence="2">
    <location>
        <begin position="1"/>
        <end position="37"/>
    </location>
</feature>
<evidence type="ECO:0000259" key="3">
    <source>
        <dbReference type="Pfam" id="PF13581"/>
    </source>
</evidence>
<evidence type="ECO:0000313" key="4">
    <source>
        <dbReference type="EMBL" id="ROP34761.1"/>
    </source>
</evidence>
<evidence type="ECO:0000256" key="1">
    <source>
        <dbReference type="ARBA" id="ARBA00022527"/>
    </source>
</evidence>
<name>A0A3N1GWV4_9ACTN</name>
<dbReference type="Proteomes" id="UP000276232">
    <property type="component" value="Unassembled WGS sequence"/>
</dbReference>
<evidence type="ECO:0000313" key="5">
    <source>
        <dbReference type="Proteomes" id="UP000276232"/>
    </source>
</evidence>
<feature type="domain" description="Histidine kinase/HSP90-like ATPase" evidence="3">
    <location>
        <begin position="65"/>
        <end position="175"/>
    </location>
</feature>
<dbReference type="RefSeq" id="WP_123380634.1">
    <property type="nucleotide sequence ID" value="NZ_RJKN01000006.1"/>
</dbReference>
<gene>
    <name evidence="4" type="ORF">EDC03_2583</name>
</gene>
<dbReference type="PANTHER" id="PTHR35526">
    <property type="entry name" value="ANTI-SIGMA-F FACTOR RSBW-RELATED"/>
    <property type="match status" value="1"/>
</dbReference>
<evidence type="ECO:0000256" key="2">
    <source>
        <dbReference type="SAM" id="MobiDB-lite"/>
    </source>
</evidence>
<protein>
    <recommendedName>
        <fullName evidence="3">Histidine kinase/HSP90-like ATPase domain-containing protein</fullName>
    </recommendedName>
</protein>
<dbReference type="InterPro" id="IPR050267">
    <property type="entry name" value="Anti-sigma-factor_SerPK"/>
</dbReference>
<dbReference type="OrthoDB" id="3297757at2"/>
<sequence length="186" mass="20259">MAPSPDAGPPTDFRRDALNEAVDAQPHGRSSAGEAEEFPAGFALDRAWDVDTLDELADLRQAVARRVTEVLPDDVDRGSGDAPSAMDHMLLVATELASNAIRHGRPPVLLRLHLPTTGGPVREVVVETVDHDTRRLPQFVEGGHRDGGRGMLLAARLALEVSWRTTATTKHVWARLRTDQLRQAEG</sequence>
<dbReference type="AlphaFoldDB" id="A0A3N1GWV4"/>
<dbReference type="GO" id="GO:0004674">
    <property type="term" value="F:protein serine/threonine kinase activity"/>
    <property type="evidence" value="ECO:0007669"/>
    <property type="project" value="UniProtKB-KW"/>
</dbReference>
<organism evidence="4 5">
    <name type="scientific">Pseudokineococcus lusitanus</name>
    <dbReference type="NCBI Taxonomy" id="763993"/>
    <lineage>
        <taxon>Bacteria</taxon>
        <taxon>Bacillati</taxon>
        <taxon>Actinomycetota</taxon>
        <taxon>Actinomycetes</taxon>
        <taxon>Kineosporiales</taxon>
        <taxon>Kineosporiaceae</taxon>
        <taxon>Pseudokineococcus</taxon>
    </lineage>
</organism>
<dbReference type="EMBL" id="RJKN01000006">
    <property type="protein sequence ID" value="ROP34761.1"/>
    <property type="molecule type" value="Genomic_DNA"/>
</dbReference>
<keyword evidence="1" id="KW-0808">Transferase</keyword>
<dbReference type="InterPro" id="IPR003594">
    <property type="entry name" value="HATPase_dom"/>
</dbReference>
<dbReference type="InParanoid" id="A0A3N1GWV4"/>
<dbReference type="Gene3D" id="3.30.565.10">
    <property type="entry name" value="Histidine kinase-like ATPase, C-terminal domain"/>
    <property type="match status" value="1"/>
</dbReference>
<dbReference type="InterPro" id="IPR036890">
    <property type="entry name" value="HATPase_C_sf"/>
</dbReference>
<dbReference type="CDD" id="cd16936">
    <property type="entry name" value="HATPase_RsbW-like"/>
    <property type="match status" value="1"/>
</dbReference>
<reference evidence="4 5" key="1">
    <citation type="journal article" date="2015" name="Stand. Genomic Sci.">
        <title>Genomic Encyclopedia of Bacterial and Archaeal Type Strains, Phase III: the genomes of soil and plant-associated and newly described type strains.</title>
        <authorList>
            <person name="Whitman W.B."/>
            <person name="Woyke T."/>
            <person name="Klenk H.P."/>
            <person name="Zhou Y."/>
            <person name="Lilburn T.G."/>
            <person name="Beck B.J."/>
            <person name="De Vos P."/>
            <person name="Vandamme P."/>
            <person name="Eisen J.A."/>
            <person name="Garrity G."/>
            <person name="Hugenholtz P."/>
            <person name="Kyrpides N.C."/>
        </authorList>
    </citation>
    <scope>NUCLEOTIDE SEQUENCE [LARGE SCALE GENOMIC DNA]</scope>
    <source>
        <strain evidence="4 5">CECT 7306</strain>
    </source>
</reference>
<dbReference type="PANTHER" id="PTHR35526:SF3">
    <property type="entry name" value="ANTI-SIGMA-F FACTOR RSBW"/>
    <property type="match status" value="1"/>
</dbReference>
<keyword evidence="5" id="KW-1185">Reference proteome</keyword>
<keyword evidence="1" id="KW-0723">Serine/threonine-protein kinase</keyword>